<dbReference type="Proteomes" id="UP000499080">
    <property type="component" value="Unassembled WGS sequence"/>
</dbReference>
<evidence type="ECO:0000313" key="1">
    <source>
        <dbReference type="EMBL" id="GBL93663.1"/>
    </source>
</evidence>
<sequence length="111" mass="13216">MKKKRNIKKEKNTLKEIARIFCVVDGSNAYHIVWILYQRFCGQEHLGGHLLPLPLLPLPLSLQFQRISFVVHKKILHVNDLPKLSLFHHRLDLLAYGPDWTDNHKWSFEHW</sequence>
<name>A0A4Y2BNZ2_ARAVE</name>
<dbReference type="AlphaFoldDB" id="A0A4Y2BNZ2"/>
<evidence type="ECO:0000313" key="2">
    <source>
        <dbReference type="Proteomes" id="UP000499080"/>
    </source>
</evidence>
<gene>
    <name evidence="1" type="ORF">AVEN_25650_1</name>
</gene>
<keyword evidence="2" id="KW-1185">Reference proteome</keyword>
<accession>A0A4Y2BNZ2</accession>
<proteinExistence type="predicted"/>
<reference evidence="1 2" key="1">
    <citation type="journal article" date="2019" name="Sci. Rep.">
        <title>Orb-weaving spider Araneus ventricosus genome elucidates the spidroin gene catalogue.</title>
        <authorList>
            <person name="Kono N."/>
            <person name="Nakamura H."/>
            <person name="Ohtoshi R."/>
            <person name="Moran D.A.P."/>
            <person name="Shinohara A."/>
            <person name="Yoshida Y."/>
            <person name="Fujiwara M."/>
            <person name="Mori M."/>
            <person name="Tomita M."/>
            <person name="Arakawa K."/>
        </authorList>
    </citation>
    <scope>NUCLEOTIDE SEQUENCE [LARGE SCALE GENOMIC DNA]</scope>
</reference>
<dbReference type="EMBL" id="BGPR01000095">
    <property type="protein sequence ID" value="GBL93663.1"/>
    <property type="molecule type" value="Genomic_DNA"/>
</dbReference>
<comment type="caution">
    <text evidence="1">The sequence shown here is derived from an EMBL/GenBank/DDBJ whole genome shotgun (WGS) entry which is preliminary data.</text>
</comment>
<protein>
    <submittedName>
        <fullName evidence="1">Uncharacterized protein</fullName>
    </submittedName>
</protein>
<organism evidence="1 2">
    <name type="scientific">Araneus ventricosus</name>
    <name type="common">Orbweaver spider</name>
    <name type="synonym">Epeira ventricosa</name>
    <dbReference type="NCBI Taxonomy" id="182803"/>
    <lineage>
        <taxon>Eukaryota</taxon>
        <taxon>Metazoa</taxon>
        <taxon>Ecdysozoa</taxon>
        <taxon>Arthropoda</taxon>
        <taxon>Chelicerata</taxon>
        <taxon>Arachnida</taxon>
        <taxon>Araneae</taxon>
        <taxon>Araneomorphae</taxon>
        <taxon>Entelegynae</taxon>
        <taxon>Araneoidea</taxon>
        <taxon>Araneidae</taxon>
        <taxon>Araneus</taxon>
    </lineage>
</organism>